<dbReference type="OrthoDB" id="9153660at2"/>
<feature type="domain" description="eCIS core" evidence="2">
    <location>
        <begin position="118"/>
        <end position="195"/>
    </location>
</feature>
<evidence type="ECO:0000259" key="2">
    <source>
        <dbReference type="Pfam" id="PF13699"/>
    </source>
</evidence>
<evidence type="ECO:0000313" key="4">
    <source>
        <dbReference type="Proteomes" id="UP000248745"/>
    </source>
</evidence>
<accession>A0A2W2BB25</accession>
<feature type="compositionally biased region" description="Basic and acidic residues" evidence="1">
    <location>
        <begin position="52"/>
        <end position="61"/>
    </location>
</feature>
<protein>
    <recommendedName>
        <fullName evidence="2">eCIS core domain-containing protein</fullName>
    </recommendedName>
</protein>
<dbReference type="EMBL" id="QKTW01000013">
    <property type="protein sequence ID" value="PZF73379.1"/>
    <property type="molecule type" value="Genomic_DNA"/>
</dbReference>
<feature type="region of interest" description="Disordered" evidence="1">
    <location>
        <begin position="1"/>
        <end position="61"/>
    </location>
</feature>
<dbReference type="Pfam" id="PF13699">
    <property type="entry name" value="eCIS_core"/>
    <property type="match status" value="1"/>
</dbReference>
<gene>
    <name evidence="3" type="ORF">DN068_08285</name>
</gene>
<dbReference type="Gene3D" id="2.30.30.40">
    <property type="entry name" value="SH3 Domains"/>
    <property type="match status" value="1"/>
</dbReference>
<dbReference type="RefSeq" id="WP_110998442.1">
    <property type="nucleotide sequence ID" value="NZ_QKTW01000013.1"/>
</dbReference>
<evidence type="ECO:0000313" key="3">
    <source>
        <dbReference type="EMBL" id="PZF73379.1"/>
    </source>
</evidence>
<dbReference type="AlphaFoldDB" id="A0A2W2BB25"/>
<organism evidence="3 4">
    <name type="scientific">Taibaiella soli</name>
    <dbReference type="NCBI Taxonomy" id="1649169"/>
    <lineage>
        <taxon>Bacteria</taxon>
        <taxon>Pseudomonadati</taxon>
        <taxon>Bacteroidota</taxon>
        <taxon>Chitinophagia</taxon>
        <taxon>Chitinophagales</taxon>
        <taxon>Chitinophagaceae</taxon>
        <taxon>Taibaiella</taxon>
    </lineage>
</organism>
<feature type="compositionally biased region" description="Basic and acidic residues" evidence="1">
    <location>
        <begin position="25"/>
        <end position="35"/>
    </location>
</feature>
<keyword evidence="4" id="KW-1185">Reference proteome</keyword>
<dbReference type="InterPro" id="IPR025295">
    <property type="entry name" value="eCIS_core_dom"/>
</dbReference>
<evidence type="ECO:0000256" key="1">
    <source>
        <dbReference type="SAM" id="MobiDB-lite"/>
    </source>
</evidence>
<reference evidence="3 4" key="1">
    <citation type="submission" date="2018-06" db="EMBL/GenBank/DDBJ databases">
        <title>Mucibacter soli gen. nov., sp. nov., a new member of the family Chitinophagaceae producing mucin.</title>
        <authorList>
            <person name="Kim M.-K."/>
            <person name="Park S."/>
            <person name="Kim T.-S."/>
            <person name="Joung Y."/>
            <person name="Han J.-H."/>
            <person name="Kim S.B."/>
        </authorList>
    </citation>
    <scope>NUCLEOTIDE SEQUENCE [LARGE SCALE GENOMIC DNA]</scope>
    <source>
        <strain evidence="3 4">R1-15</strain>
    </source>
</reference>
<sequence length="993" mass="109227">MSEKAAVTPVNAAQPASQKVAPAAEKSDHESKEDLQFQSIQRKLTVGAADDPMEKEADETADKVMRMTEPSFVQRKCAACEDEDRVRLKPQNFAQRKAEPVAASLSQQINNSKGNGSPLPDQTKSFMESRFDTGFNEVRIHTDDNAIQMSRDLNAQAFAVGRDIYFNSGKFEPQSESGKHLLAHELTHTIQQRSTTETVSRQVTETDVHFRSFDQMMHITVTQFIAYVQSQSDWFTNPAFTDDQRERARRLLLFINDDIAAIFGYAGMWYVDMLINQVSSEESDANADALHTYASAMSASHMPFTMSNNARAMRTAIAMGNDMIKLRQEFQDYVLHDALDETQFLHLHWLGFVDDVVRYHRDASQRPTFQASDGKDFESFISFNRENGRNPLFYDSTALRGRIRNFHRFQKRALDKLVDNYGDTSKSKPLTLILHSALDHNGAFHRDPNLTAVITAHTRQMLTLMIEGFEHLSDYQALVRPLASTYGRNNLIDQVMFAGHGNAQIIEMAGTIREDPAHPGHIDEVDQSLRVTSSDPAHNDPATMSLLREVRNFMANPANGTGGMSPHNRVVFNACLTGSNSVSSAVTAGDVPGAQTEIVNFINTHPSLSMFMQQLGGPGLQSVGANGSFGTVGLIDRTGTLDILSEDDPQLTDTKLRYTETGTEPTGALRAALESWAHDAGATRLAMERRVTHAANDWDSVLIKKAYQIVLARYMNDAEHFRLVGSAVELLSEMKFDSIAQVGNDTLRAFQTMDRLNINADAGELINAVLHTPEGRVFGVGLALLQVWMTLDANKQADFMTAIGAHTCNQMVNYIDVPFLESKGLMNTLLTGAGAAESKLRLALLGILGQNDNPAARTHLNGILNGTHFPAGTNVTAALGGASTELAILTKLGAFVAPGAPQMANVHADGAARNTIFVERLNTPGTVENPYGADVHEAPDDTSALLAELNVNDPVDIIGHTGDWYAIDFMRNGAHTTAYVSRWSVRTLSAYIF</sequence>
<dbReference type="Proteomes" id="UP000248745">
    <property type="component" value="Unassembled WGS sequence"/>
</dbReference>
<comment type="caution">
    <text evidence="3">The sequence shown here is derived from an EMBL/GenBank/DDBJ whole genome shotgun (WGS) entry which is preliminary data.</text>
</comment>
<name>A0A2W2BB25_9BACT</name>
<proteinExistence type="predicted"/>